<name>A0A200Q4M2_MACCD</name>
<reference evidence="2 3" key="1">
    <citation type="journal article" date="2017" name="Mol. Plant">
        <title>The Genome of Medicinal Plant Macleaya cordata Provides New Insights into Benzylisoquinoline Alkaloids Metabolism.</title>
        <authorList>
            <person name="Liu X."/>
            <person name="Liu Y."/>
            <person name="Huang P."/>
            <person name="Ma Y."/>
            <person name="Qing Z."/>
            <person name="Tang Q."/>
            <person name="Cao H."/>
            <person name="Cheng P."/>
            <person name="Zheng Y."/>
            <person name="Yuan Z."/>
            <person name="Zhou Y."/>
            <person name="Liu J."/>
            <person name="Tang Z."/>
            <person name="Zhuo Y."/>
            <person name="Zhang Y."/>
            <person name="Yu L."/>
            <person name="Huang J."/>
            <person name="Yang P."/>
            <person name="Peng Q."/>
            <person name="Zhang J."/>
            <person name="Jiang W."/>
            <person name="Zhang Z."/>
            <person name="Lin K."/>
            <person name="Ro D.K."/>
            <person name="Chen X."/>
            <person name="Xiong X."/>
            <person name="Shang Y."/>
            <person name="Huang S."/>
            <person name="Zeng J."/>
        </authorList>
    </citation>
    <scope>NUCLEOTIDE SEQUENCE [LARGE SCALE GENOMIC DNA]</scope>
    <source>
        <strain evidence="3">cv. BLH2017</strain>
        <tissue evidence="2">Root</tissue>
    </source>
</reference>
<feature type="compositionally biased region" description="Acidic residues" evidence="1">
    <location>
        <begin position="36"/>
        <end position="45"/>
    </location>
</feature>
<dbReference type="PANTHER" id="PTHR31170:SF25">
    <property type="entry name" value="BNAA09G04570D PROTEIN"/>
    <property type="match status" value="1"/>
</dbReference>
<evidence type="ECO:0000313" key="2">
    <source>
        <dbReference type="EMBL" id="OVA05337.1"/>
    </source>
</evidence>
<dbReference type="EMBL" id="MVGT01003118">
    <property type="protein sequence ID" value="OVA05337.1"/>
    <property type="molecule type" value="Genomic_DNA"/>
</dbReference>
<feature type="compositionally biased region" description="Polar residues" evidence="1">
    <location>
        <begin position="51"/>
        <end position="63"/>
    </location>
</feature>
<organism evidence="2 3">
    <name type="scientific">Macleaya cordata</name>
    <name type="common">Five-seeded plume-poppy</name>
    <name type="synonym">Bocconia cordata</name>
    <dbReference type="NCBI Taxonomy" id="56857"/>
    <lineage>
        <taxon>Eukaryota</taxon>
        <taxon>Viridiplantae</taxon>
        <taxon>Streptophyta</taxon>
        <taxon>Embryophyta</taxon>
        <taxon>Tracheophyta</taxon>
        <taxon>Spermatophyta</taxon>
        <taxon>Magnoliopsida</taxon>
        <taxon>Ranunculales</taxon>
        <taxon>Papaveraceae</taxon>
        <taxon>Papaveroideae</taxon>
        <taxon>Macleaya</taxon>
    </lineage>
</organism>
<keyword evidence="3" id="KW-1185">Reference proteome</keyword>
<feature type="compositionally biased region" description="Basic and acidic residues" evidence="1">
    <location>
        <begin position="1"/>
        <end position="20"/>
    </location>
</feature>
<dbReference type="InterPro" id="IPR004158">
    <property type="entry name" value="DUF247_pln"/>
</dbReference>
<dbReference type="PANTHER" id="PTHR31170">
    <property type="entry name" value="BNAC04G53230D PROTEIN"/>
    <property type="match status" value="1"/>
</dbReference>
<gene>
    <name evidence="2" type="ORF">BVC80_441g87</name>
</gene>
<comment type="caution">
    <text evidence="2">The sequence shown here is derived from an EMBL/GenBank/DDBJ whole genome shotgun (WGS) entry which is preliminary data.</text>
</comment>
<feature type="region of interest" description="Disordered" evidence="1">
    <location>
        <begin position="1"/>
        <end position="63"/>
    </location>
</feature>
<accession>A0A200Q4M2</accession>
<proteinExistence type="predicted"/>
<dbReference type="Pfam" id="PF03140">
    <property type="entry name" value="DUF247"/>
    <property type="match status" value="2"/>
</dbReference>
<evidence type="ECO:0000256" key="1">
    <source>
        <dbReference type="SAM" id="MobiDB-lite"/>
    </source>
</evidence>
<dbReference type="OrthoDB" id="591587at2759"/>
<dbReference type="InParanoid" id="A0A200Q4M2"/>
<dbReference type="Proteomes" id="UP000195402">
    <property type="component" value="Unassembled WGS sequence"/>
</dbReference>
<sequence>MASGRRKDASQQIGEGHHASVYETIEIGEDPNNMLADDDSNDNDSSDQQNVEGNHVSTKNETEYSNIKALADNIKGKLESAPPSDFVAQHCIYRVHEKIRKINKSAYTPVVVSIGPFHCGEGRLQAVEECKLIYIRDMLTRATKTGNRWSTILEECVEFIKTIEEEARNCYSEPIKLSSDEFVEMMVVDGFVHHRALSKEGYGNLKDSSFTMLALYFFDSSMPRPVEVLKQYSNYKGDHLLDLLAKTFHPPKHQPSNEMAVYWDFIPSATELKDAGVEFKKGSTKRSFLDIKFSGGVLEIPPIVVQDRTDSFFVKKSYCFRAVLRWRCQLL</sequence>
<dbReference type="AlphaFoldDB" id="A0A200Q4M2"/>
<dbReference type="OMA" id="WSTILEE"/>
<protein>
    <submittedName>
        <fullName evidence="2">Uncharacterized protein</fullName>
    </submittedName>
</protein>
<evidence type="ECO:0000313" key="3">
    <source>
        <dbReference type="Proteomes" id="UP000195402"/>
    </source>
</evidence>
<dbReference type="STRING" id="56857.A0A200Q4M2"/>